<feature type="non-terminal residue" evidence="9">
    <location>
        <position position="1"/>
    </location>
</feature>
<evidence type="ECO:0000259" key="8">
    <source>
        <dbReference type="PROSITE" id="PS51987"/>
    </source>
</evidence>
<sequence>DTSTPHTAAEIQIERLRNELGLLVKSAFEIEVFIREAENKQPFGHLSIYSSTDVIENCQGLMFDFMQELLERGIKVDSVQTENGFGEFEFTLVVAEGLQAIRKTVQFKNIIKRFMKSRGYEATFMSAMASRREDCLTFHFNHSLWTPSGKNAFLDTSKPNNLSDLGCHWLAGLIEHAPAMTAFCCPTINCYSMFHVPHEASWSVGERSAAFRLKIEGQDNIYIENRIPLGASNPYLVLICTLAAGIDGIKRKLPLPEAYESKCMLPTDLETALRTLEADTVLTEAMGSKLVEYFCFVKRKFELEEFAAAGNLNDEELLKMENEYYFHNV</sequence>
<dbReference type="GO" id="GO:0016020">
    <property type="term" value="C:membrane"/>
    <property type="evidence" value="ECO:0007669"/>
    <property type="project" value="TreeGrafter"/>
</dbReference>
<evidence type="ECO:0000256" key="1">
    <source>
        <dbReference type="ARBA" id="ARBA00009897"/>
    </source>
</evidence>
<dbReference type="InterPro" id="IPR008146">
    <property type="entry name" value="Gln_synth_cat_dom"/>
</dbReference>
<dbReference type="Pfam" id="PF00120">
    <property type="entry name" value="Gln-synt_C"/>
    <property type="match status" value="1"/>
</dbReference>
<comment type="function">
    <text evidence="2">May act as a component of the cytoskeleton or as a chaperone for the reorganization of intermediate filament proteins during terminal differentiation in the lens. Does not seem to have enzymatic activity.</text>
</comment>
<keyword evidence="10" id="KW-1185">Reference proteome</keyword>
<evidence type="ECO:0000256" key="2">
    <source>
        <dbReference type="ARBA" id="ARBA00037583"/>
    </source>
</evidence>
<evidence type="ECO:0000256" key="3">
    <source>
        <dbReference type="ARBA" id="ARBA00038790"/>
    </source>
</evidence>
<dbReference type="Gene3D" id="3.30.590.10">
    <property type="entry name" value="Glutamine synthetase/guanido kinase, catalytic domain"/>
    <property type="match status" value="1"/>
</dbReference>
<gene>
    <name evidence="9" type="ORF">CUNI_LOCUS5310</name>
</gene>
<accession>A0A8S3YVZ9</accession>
<comment type="subunit">
    <text evidence="3">Dodecamer. Interacts with BFSP2 and VIM.</text>
</comment>
<dbReference type="PROSITE" id="PS51987">
    <property type="entry name" value="GS_CATALYTIC"/>
    <property type="match status" value="1"/>
</dbReference>
<dbReference type="PANTHER" id="PTHR43407">
    <property type="entry name" value="GLUTAMINE SYNTHETASE"/>
    <property type="match status" value="1"/>
</dbReference>
<evidence type="ECO:0000256" key="7">
    <source>
        <dbReference type="RuleBase" id="RU000384"/>
    </source>
</evidence>
<evidence type="ECO:0000256" key="6">
    <source>
        <dbReference type="PROSITE-ProRule" id="PRU01331"/>
    </source>
</evidence>
<dbReference type="InterPro" id="IPR014746">
    <property type="entry name" value="Gln_synth/guanido_kin_cat_dom"/>
</dbReference>
<evidence type="ECO:0000256" key="5">
    <source>
        <dbReference type="ARBA" id="ARBA00042675"/>
    </source>
</evidence>
<comment type="similarity">
    <text evidence="1 6 7">Belongs to the glutamine synthetase family.</text>
</comment>
<dbReference type="OrthoDB" id="77835at2759"/>
<name>A0A8S3YVZ9_9EUPU</name>
<comment type="caution">
    <text evidence="9">The sequence shown here is derived from an EMBL/GenBank/DDBJ whole genome shotgun (WGS) entry which is preliminary data.</text>
</comment>
<dbReference type="GO" id="GO:0004356">
    <property type="term" value="F:glutamine synthetase activity"/>
    <property type="evidence" value="ECO:0007669"/>
    <property type="project" value="InterPro"/>
</dbReference>
<organism evidence="9 10">
    <name type="scientific">Candidula unifasciata</name>
    <dbReference type="NCBI Taxonomy" id="100452"/>
    <lineage>
        <taxon>Eukaryota</taxon>
        <taxon>Metazoa</taxon>
        <taxon>Spiralia</taxon>
        <taxon>Lophotrochozoa</taxon>
        <taxon>Mollusca</taxon>
        <taxon>Gastropoda</taxon>
        <taxon>Heterobranchia</taxon>
        <taxon>Euthyneura</taxon>
        <taxon>Panpulmonata</taxon>
        <taxon>Eupulmonata</taxon>
        <taxon>Stylommatophora</taxon>
        <taxon>Helicina</taxon>
        <taxon>Helicoidea</taxon>
        <taxon>Geomitridae</taxon>
        <taxon>Candidula</taxon>
    </lineage>
</organism>
<dbReference type="AlphaFoldDB" id="A0A8S3YVZ9"/>
<dbReference type="SUPFAM" id="SSF55931">
    <property type="entry name" value="Glutamine synthetase/guanido kinase"/>
    <property type="match status" value="1"/>
</dbReference>
<dbReference type="SMART" id="SM01230">
    <property type="entry name" value="Gln-synt_C"/>
    <property type="match status" value="1"/>
</dbReference>
<feature type="domain" description="GS catalytic" evidence="8">
    <location>
        <begin position="5"/>
        <end position="329"/>
    </location>
</feature>
<dbReference type="GO" id="GO:0005737">
    <property type="term" value="C:cytoplasm"/>
    <property type="evidence" value="ECO:0007669"/>
    <property type="project" value="TreeGrafter"/>
</dbReference>
<protein>
    <recommendedName>
        <fullName evidence="4">Lengsin</fullName>
    </recommendedName>
    <alternativeName>
        <fullName evidence="5">Glutamate-ammonia ligase domain-containing protein 1</fullName>
    </alternativeName>
</protein>
<evidence type="ECO:0000256" key="4">
    <source>
        <dbReference type="ARBA" id="ARBA00039404"/>
    </source>
</evidence>
<dbReference type="Proteomes" id="UP000678393">
    <property type="component" value="Unassembled WGS sequence"/>
</dbReference>
<dbReference type="PANTHER" id="PTHR43407:SF1">
    <property type="entry name" value="LENGSIN"/>
    <property type="match status" value="1"/>
</dbReference>
<evidence type="ECO:0000313" key="10">
    <source>
        <dbReference type="Proteomes" id="UP000678393"/>
    </source>
</evidence>
<proteinExistence type="inferred from homology"/>
<evidence type="ECO:0000313" key="9">
    <source>
        <dbReference type="EMBL" id="CAG5119752.1"/>
    </source>
</evidence>
<reference evidence="9" key="1">
    <citation type="submission" date="2021-04" db="EMBL/GenBank/DDBJ databases">
        <authorList>
            <consortium name="Molecular Ecology Group"/>
        </authorList>
    </citation>
    <scope>NUCLEOTIDE SEQUENCE</scope>
</reference>
<dbReference type="EMBL" id="CAJHNH020000772">
    <property type="protein sequence ID" value="CAG5119752.1"/>
    <property type="molecule type" value="Genomic_DNA"/>
</dbReference>